<dbReference type="SUPFAM" id="SSF53756">
    <property type="entry name" value="UDP-Glycosyltransferase/glycogen phosphorylase"/>
    <property type="match status" value="2"/>
</dbReference>
<organism evidence="7 8">
    <name type="scientific">Enterocloster clostridioformis</name>
    <dbReference type="NCBI Taxonomy" id="1531"/>
    <lineage>
        <taxon>Bacteria</taxon>
        <taxon>Bacillati</taxon>
        <taxon>Bacillota</taxon>
        <taxon>Clostridia</taxon>
        <taxon>Lachnospirales</taxon>
        <taxon>Lachnospiraceae</taxon>
        <taxon>Enterocloster</taxon>
    </lineage>
</organism>
<dbReference type="EC" id="2.7.8.12" evidence="7"/>
<dbReference type="InterPro" id="IPR043148">
    <property type="entry name" value="TagF_C"/>
</dbReference>
<dbReference type="Pfam" id="PF04464">
    <property type="entry name" value="Glyphos_transf"/>
    <property type="match status" value="1"/>
</dbReference>
<keyword evidence="4 7" id="KW-0808">Transferase</keyword>
<dbReference type="GO" id="GO:0005886">
    <property type="term" value="C:plasma membrane"/>
    <property type="evidence" value="ECO:0007669"/>
    <property type="project" value="UniProtKB-SubCell"/>
</dbReference>
<evidence type="ECO:0000256" key="6">
    <source>
        <dbReference type="ARBA" id="ARBA00023136"/>
    </source>
</evidence>
<proteinExistence type="inferred from homology"/>
<comment type="similarity">
    <text evidence="2">Belongs to the CDP-glycerol glycerophosphotransferase family.</text>
</comment>
<dbReference type="Gene3D" id="3.40.50.12580">
    <property type="match status" value="1"/>
</dbReference>
<dbReference type="RefSeq" id="WP_057571072.1">
    <property type="nucleotide sequence ID" value="NZ_CATYWZ010000007.1"/>
</dbReference>
<evidence type="ECO:0000256" key="3">
    <source>
        <dbReference type="ARBA" id="ARBA00022475"/>
    </source>
</evidence>
<dbReference type="GO" id="GO:0019350">
    <property type="term" value="P:teichoic acid biosynthetic process"/>
    <property type="evidence" value="ECO:0007669"/>
    <property type="project" value="UniProtKB-KW"/>
</dbReference>
<dbReference type="EMBL" id="CZAB01000001">
    <property type="protein sequence ID" value="CUN95764.1"/>
    <property type="molecule type" value="Genomic_DNA"/>
</dbReference>
<dbReference type="Proteomes" id="UP000095512">
    <property type="component" value="Unassembled WGS sequence"/>
</dbReference>
<dbReference type="InterPro" id="IPR051612">
    <property type="entry name" value="Teichoic_Acid_Biosynth"/>
</dbReference>
<evidence type="ECO:0000256" key="1">
    <source>
        <dbReference type="ARBA" id="ARBA00004202"/>
    </source>
</evidence>
<dbReference type="PANTHER" id="PTHR37316:SF3">
    <property type="entry name" value="TEICHOIC ACID GLYCEROL-PHOSPHATE TRANSFERASE"/>
    <property type="match status" value="1"/>
</dbReference>
<evidence type="ECO:0000313" key="7">
    <source>
        <dbReference type="EMBL" id="CUN95764.1"/>
    </source>
</evidence>
<keyword evidence="3" id="KW-1003">Cell membrane</keyword>
<comment type="subcellular location">
    <subcellularLocation>
        <location evidence="1">Cell membrane</location>
        <topology evidence="1">Peripheral membrane protein</topology>
    </subcellularLocation>
</comment>
<dbReference type="InterPro" id="IPR043149">
    <property type="entry name" value="TagF_N"/>
</dbReference>
<keyword evidence="6" id="KW-0472">Membrane</keyword>
<protein>
    <submittedName>
        <fullName evidence="7">Glycero-phosphotransferase</fullName>
        <ecNumber evidence="7">2.7.8.12</ecNumber>
    </submittedName>
</protein>
<gene>
    <name evidence="7" type="primary">tagF</name>
    <name evidence="7" type="ORF">ERS852480_00213</name>
</gene>
<dbReference type="Gene3D" id="3.40.50.11820">
    <property type="match status" value="1"/>
</dbReference>
<dbReference type="AlphaFoldDB" id="A0A174B4X4"/>
<sequence>MLFVFMSQPDFACNPHALWEYVKDNTNHETAWLVKRDKKYYELLRRGVRCAVYDTVEGNALLKEADYVIMNSYTFERLPKRANQIFVNLWHGSGIKAHDFYNHDMDPEYAKKLAKFFDKIDLMCVHSLDDRFKLSAQLRYDLRKCYVTGQARLDSVKKVQGYEKMEKMFGSRIRNYKRYIFFAPSFRANSSSHSGTIFSDNLFRLKDYEKEGFADFLKENQAAFIYKLHPIEQTAFSGREFSLGPDCFELTDDLLFENDTRYCDLLNVFDVMVSDYSSIAYDYLLLNRPIVYLIPDYEEYVSERGFVFHNIDMFMPGEKVRYFKDMLSALEEAFNNPEKYEKERESVLAYRFDFMDDQSSRRCYETIINYRGLPEKEETAEEITLSRYPSSAELLKKHVPETYEIIDSTKPVSKEQQLEAICKNPAQRYLYITEEIPGKLRRLTGRSSAEIEDIAYYYGITECANVAVCNITGGVDYPMFSSYSHSAKYMGGRKRIGFAGVIDNRIYFAMVQCICEVFSDCDVIFAGEVFGTYPVWMHGFDNLHYIPVSYEELPSMIQSLDIGILPFFGRHADTVPKEYFQYLACGKQVVASDMDRLPDSPALYRSASVDEAIQNIRIALTRTEDEGIKKCAKSLASGYDWKKIAQELQKKRFMADTLL</sequence>
<dbReference type="PANTHER" id="PTHR37316">
    <property type="entry name" value="TEICHOIC ACID GLYCEROL-PHOSPHATE PRIMASE"/>
    <property type="match status" value="1"/>
</dbReference>
<evidence type="ECO:0000256" key="2">
    <source>
        <dbReference type="ARBA" id="ARBA00010488"/>
    </source>
</evidence>
<dbReference type="GO" id="GO:0047355">
    <property type="term" value="F:CDP-glycerol glycerophosphotransferase activity"/>
    <property type="evidence" value="ECO:0007669"/>
    <property type="project" value="UniProtKB-EC"/>
</dbReference>
<reference evidence="7 8" key="1">
    <citation type="submission" date="2015-09" db="EMBL/GenBank/DDBJ databases">
        <authorList>
            <consortium name="Pathogen Informatics"/>
        </authorList>
    </citation>
    <scope>NUCLEOTIDE SEQUENCE [LARGE SCALE GENOMIC DNA]</scope>
    <source>
        <strain evidence="7 8">2789STDY5834865</strain>
    </source>
</reference>
<evidence type="ECO:0000313" key="8">
    <source>
        <dbReference type="Proteomes" id="UP000095512"/>
    </source>
</evidence>
<dbReference type="Gene3D" id="3.40.50.2000">
    <property type="entry name" value="Glycogen Phosphorylase B"/>
    <property type="match status" value="1"/>
</dbReference>
<accession>A0A174B4X4</accession>
<dbReference type="InterPro" id="IPR007554">
    <property type="entry name" value="Glycerophosphate_synth"/>
</dbReference>
<evidence type="ECO:0000256" key="4">
    <source>
        <dbReference type="ARBA" id="ARBA00022679"/>
    </source>
</evidence>
<keyword evidence="5" id="KW-0777">Teichoic acid biosynthesis</keyword>
<evidence type="ECO:0000256" key="5">
    <source>
        <dbReference type="ARBA" id="ARBA00022944"/>
    </source>
</evidence>
<name>A0A174B4X4_9FIRM</name>